<evidence type="ECO:0000256" key="1">
    <source>
        <dbReference type="SAM" id="MobiDB-lite"/>
    </source>
</evidence>
<organism evidence="2 3">
    <name type="scientific">Macrosiphum euphorbiae</name>
    <name type="common">potato aphid</name>
    <dbReference type="NCBI Taxonomy" id="13131"/>
    <lineage>
        <taxon>Eukaryota</taxon>
        <taxon>Metazoa</taxon>
        <taxon>Ecdysozoa</taxon>
        <taxon>Arthropoda</taxon>
        <taxon>Hexapoda</taxon>
        <taxon>Insecta</taxon>
        <taxon>Pterygota</taxon>
        <taxon>Neoptera</taxon>
        <taxon>Paraneoptera</taxon>
        <taxon>Hemiptera</taxon>
        <taxon>Sternorrhyncha</taxon>
        <taxon>Aphidomorpha</taxon>
        <taxon>Aphidoidea</taxon>
        <taxon>Aphididae</taxon>
        <taxon>Macrosiphini</taxon>
        <taxon>Macrosiphum</taxon>
    </lineage>
</organism>
<dbReference type="EMBL" id="CARXXK010000004">
    <property type="protein sequence ID" value="CAI6365331.1"/>
    <property type="molecule type" value="Genomic_DNA"/>
</dbReference>
<feature type="region of interest" description="Disordered" evidence="1">
    <location>
        <begin position="119"/>
        <end position="142"/>
    </location>
</feature>
<dbReference type="AlphaFoldDB" id="A0AAV0XCS8"/>
<accession>A0AAV0XCS8</accession>
<dbReference type="Proteomes" id="UP001160148">
    <property type="component" value="Unassembled WGS sequence"/>
</dbReference>
<sequence length="240" mass="26623">MPALFPRRLDVSELLTLMLGCDRTSASINESDSPSGTEDLPAEFRNEEIRWPKVRRGLQVTEQCNIAMKSAKLRLSDLLNDTLRQAAGQRSLNLVMPALFPRRIDVSELLTLMSGGERTATTLSESNSPAGTTGTEDVPQSRQSCVETGTADLQRTSTAICTAPTVESVLPELSPIRGRLQEYVQEQLIESSCVELETFVVEAMSADRPRRVRRCRSPISAVGRRLLKVSRRLCCWCGRK</sequence>
<protein>
    <submittedName>
        <fullName evidence="2">Uncharacterized protein</fullName>
    </submittedName>
</protein>
<proteinExistence type="predicted"/>
<evidence type="ECO:0000313" key="2">
    <source>
        <dbReference type="EMBL" id="CAI6365331.1"/>
    </source>
</evidence>
<evidence type="ECO:0000313" key="3">
    <source>
        <dbReference type="Proteomes" id="UP001160148"/>
    </source>
</evidence>
<comment type="caution">
    <text evidence="2">The sequence shown here is derived from an EMBL/GenBank/DDBJ whole genome shotgun (WGS) entry which is preliminary data.</text>
</comment>
<gene>
    <name evidence="2" type="ORF">MEUPH1_LOCUS20060</name>
</gene>
<reference evidence="2 3" key="1">
    <citation type="submission" date="2023-01" db="EMBL/GenBank/DDBJ databases">
        <authorList>
            <person name="Whitehead M."/>
        </authorList>
    </citation>
    <scope>NUCLEOTIDE SEQUENCE [LARGE SCALE GENOMIC DNA]</scope>
</reference>
<keyword evidence="3" id="KW-1185">Reference proteome</keyword>
<name>A0AAV0XCS8_9HEMI</name>